<keyword evidence="6" id="KW-0812">Transmembrane</keyword>
<dbReference type="EMBL" id="DXGH01000003">
    <property type="protein sequence ID" value="HIW80008.1"/>
    <property type="molecule type" value="Genomic_DNA"/>
</dbReference>
<accession>A0A9D1UAD7</accession>
<evidence type="ECO:0000313" key="8">
    <source>
        <dbReference type="EMBL" id="HIW80008.1"/>
    </source>
</evidence>
<comment type="caution">
    <text evidence="8">The sequence shown here is derived from an EMBL/GenBank/DDBJ whole genome shotgun (WGS) entry which is preliminary data.</text>
</comment>
<dbReference type="SUPFAM" id="SSF51445">
    <property type="entry name" value="(Trans)glycosidases"/>
    <property type="match status" value="1"/>
</dbReference>
<organism evidence="8 9">
    <name type="scientific">Candidatus Acetatifactor stercoripullorum</name>
    <dbReference type="NCBI Taxonomy" id="2838414"/>
    <lineage>
        <taxon>Bacteria</taxon>
        <taxon>Bacillati</taxon>
        <taxon>Bacillota</taxon>
        <taxon>Clostridia</taxon>
        <taxon>Lachnospirales</taxon>
        <taxon>Lachnospiraceae</taxon>
        <taxon>Acetatifactor</taxon>
    </lineage>
</organism>
<dbReference type="InterPro" id="IPR017853">
    <property type="entry name" value="GH"/>
</dbReference>
<feature type="domain" description="Glycoside hydrolase family 3 N-terminal" evidence="7">
    <location>
        <begin position="107"/>
        <end position="429"/>
    </location>
</feature>
<dbReference type="InterPro" id="IPR036962">
    <property type="entry name" value="Glyco_hydro_3_N_sf"/>
</dbReference>
<dbReference type="AlphaFoldDB" id="A0A9D1UAD7"/>
<name>A0A9D1UAD7_9FIRM</name>
<evidence type="ECO:0000256" key="2">
    <source>
        <dbReference type="ARBA" id="ARBA00005336"/>
    </source>
</evidence>
<dbReference type="EC" id="3.2.1.52" evidence="3"/>
<gene>
    <name evidence="8" type="ORF">H9742_00540</name>
</gene>
<dbReference type="InterPro" id="IPR019800">
    <property type="entry name" value="Glyco_hydro_3_AS"/>
</dbReference>
<dbReference type="Gene3D" id="3.20.20.300">
    <property type="entry name" value="Glycoside hydrolase, family 3, N-terminal domain"/>
    <property type="match status" value="1"/>
</dbReference>
<dbReference type="PANTHER" id="PTHR30480:SF13">
    <property type="entry name" value="BETA-HEXOSAMINIDASE"/>
    <property type="match status" value="1"/>
</dbReference>
<evidence type="ECO:0000256" key="4">
    <source>
        <dbReference type="ARBA" id="ARBA00022801"/>
    </source>
</evidence>
<reference evidence="8" key="2">
    <citation type="submission" date="2021-04" db="EMBL/GenBank/DDBJ databases">
        <authorList>
            <person name="Gilroy R."/>
        </authorList>
    </citation>
    <scope>NUCLEOTIDE SEQUENCE</scope>
    <source>
        <strain evidence="8">CHK195-6426</strain>
    </source>
</reference>
<dbReference type="Proteomes" id="UP000824265">
    <property type="component" value="Unassembled WGS sequence"/>
</dbReference>
<proteinExistence type="inferred from homology"/>
<evidence type="ECO:0000256" key="6">
    <source>
        <dbReference type="SAM" id="Phobius"/>
    </source>
</evidence>
<evidence type="ECO:0000256" key="3">
    <source>
        <dbReference type="ARBA" id="ARBA00012663"/>
    </source>
</evidence>
<keyword evidence="6" id="KW-0472">Membrane</keyword>
<feature type="transmembrane region" description="Helical" evidence="6">
    <location>
        <begin position="24"/>
        <end position="49"/>
    </location>
</feature>
<keyword evidence="6" id="KW-1133">Transmembrane helix</keyword>
<dbReference type="GO" id="GO:0004563">
    <property type="term" value="F:beta-N-acetylhexosaminidase activity"/>
    <property type="evidence" value="ECO:0007669"/>
    <property type="project" value="UniProtKB-EC"/>
</dbReference>
<dbReference type="PROSITE" id="PS00775">
    <property type="entry name" value="GLYCOSYL_HYDROL_F3"/>
    <property type="match status" value="1"/>
</dbReference>
<dbReference type="PANTHER" id="PTHR30480">
    <property type="entry name" value="BETA-HEXOSAMINIDASE-RELATED"/>
    <property type="match status" value="1"/>
</dbReference>
<evidence type="ECO:0000259" key="7">
    <source>
        <dbReference type="Pfam" id="PF00933"/>
    </source>
</evidence>
<comment type="catalytic activity">
    <reaction evidence="1">
        <text>Hydrolysis of terminal non-reducing N-acetyl-D-hexosamine residues in N-acetyl-beta-D-hexosaminides.</text>
        <dbReference type="EC" id="3.2.1.52"/>
    </reaction>
</comment>
<dbReference type="GO" id="GO:0009254">
    <property type="term" value="P:peptidoglycan turnover"/>
    <property type="evidence" value="ECO:0007669"/>
    <property type="project" value="TreeGrafter"/>
</dbReference>
<keyword evidence="5" id="KW-0326">Glycosidase</keyword>
<keyword evidence="4" id="KW-0378">Hydrolase</keyword>
<reference evidence="8" key="1">
    <citation type="journal article" date="2021" name="PeerJ">
        <title>Extensive microbial diversity within the chicken gut microbiome revealed by metagenomics and culture.</title>
        <authorList>
            <person name="Gilroy R."/>
            <person name="Ravi A."/>
            <person name="Getino M."/>
            <person name="Pursley I."/>
            <person name="Horton D.L."/>
            <person name="Alikhan N.F."/>
            <person name="Baker D."/>
            <person name="Gharbi K."/>
            <person name="Hall N."/>
            <person name="Watson M."/>
            <person name="Adriaenssens E.M."/>
            <person name="Foster-Nyarko E."/>
            <person name="Jarju S."/>
            <person name="Secka A."/>
            <person name="Antonio M."/>
            <person name="Oren A."/>
            <person name="Chaudhuri R.R."/>
            <person name="La Ragione R."/>
            <person name="Hildebrand F."/>
            <person name="Pallen M.J."/>
        </authorList>
    </citation>
    <scope>NUCLEOTIDE SEQUENCE</scope>
    <source>
        <strain evidence="8">CHK195-6426</strain>
    </source>
</reference>
<dbReference type="RefSeq" id="WP_318702970.1">
    <property type="nucleotide sequence ID" value="NZ_CALWMU010000060.1"/>
</dbReference>
<evidence type="ECO:0000256" key="1">
    <source>
        <dbReference type="ARBA" id="ARBA00001231"/>
    </source>
</evidence>
<dbReference type="GO" id="GO:0005975">
    <property type="term" value="P:carbohydrate metabolic process"/>
    <property type="evidence" value="ECO:0007669"/>
    <property type="project" value="InterPro"/>
</dbReference>
<dbReference type="Pfam" id="PF00933">
    <property type="entry name" value="Glyco_hydro_3"/>
    <property type="match status" value="1"/>
</dbReference>
<evidence type="ECO:0000313" key="9">
    <source>
        <dbReference type="Proteomes" id="UP000824265"/>
    </source>
</evidence>
<comment type="similarity">
    <text evidence="2">Belongs to the glycosyl hydrolase 3 family.</text>
</comment>
<protein>
    <recommendedName>
        <fullName evidence="3">beta-N-acetylhexosaminidase</fullName>
        <ecNumber evidence="3">3.2.1.52</ecNumber>
    </recommendedName>
</protein>
<evidence type="ECO:0000256" key="5">
    <source>
        <dbReference type="ARBA" id="ARBA00023295"/>
    </source>
</evidence>
<dbReference type="InterPro" id="IPR050226">
    <property type="entry name" value="NagZ_Beta-hexosaminidase"/>
</dbReference>
<sequence length="438" mass="47327">MEQKNQTQLDRREERRKRRQRNQIAAYIVLILMIAAVAAGIVFLVRFLAGNSRQKEAAADNQSRVEEIFASEETIQVQEPAETVEEMSAEQKLDEIVNAGIEVMPLEDKVAGLFLVEPEAITGVSAAVQAGEGTQEALAQYAVGGLIYFSKNIQSGEQLSQMIDNTLLYTKYPLFIAVDEEGGSVARVADAGLGQTVDSAQTIGESGDPNNAYQAGVTIGGYLSEFGFNLDFAPVADLANVENSVMEGRSYGSDAASVSQFVTSMMQGLSEQNVTACLKHFPGIGSSVQDTHDGLAVTDRSAEEFRAQEFTVFQAGIDAGAEMIMVGHVAAPSLTGDNTPCSLSQAVVTDILRNEMNYDGVIITDALNMSAISQYYSADEAAVLALRAGCDMLLMPEDFETAYNGVLQAVQEGTISEERINDSLRRIYRIKYADKVVE</sequence>
<dbReference type="InterPro" id="IPR001764">
    <property type="entry name" value="Glyco_hydro_3_N"/>
</dbReference>